<feature type="transmembrane region" description="Helical" evidence="1">
    <location>
        <begin position="6"/>
        <end position="24"/>
    </location>
</feature>
<name>A0A0B1TKI8_OESDE</name>
<dbReference type="EMBL" id="KN549402">
    <property type="protein sequence ID" value="KHJ97754.1"/>
    <property type="molecule type" value="Genomic_DNA"/>
</dbReference>
<keyword evidence="3" id="KW-1185">Reference proteome</keyword>
<evidence type="ECO:0000313" key="2">
    <source>
        <dbReference type="EMBL" id="KHJ97754.1"/>
    </source>
</evidence>
<evidence type="ECO:0000256" key="1">
    <source>
        <dbReference type="SAM" id="Phobius"/>
    </source>
</evidence>
<dbReference type="Proteomes" id="UP000053660">
    <property type="component" value="Unassembled WGS sequence"/>
</dbReference>
<reference evidence="2 3" key="1">
    <citation type="submission" date="2014-03" db="EMBL/GenBank/DDBJ databases">
        <title>Draft genome of the hookworm Oesophagostomum dentatum.</title>
        <authorList>
            <person name="Mitreva M."/>
        </authorList>
    </citation>
    <scope>NUCLEOTIDE SEQUENCE [LARGE SCALE GENOMIC DNA]</scope>
    <source>
        <strain evidence="2 3">OD-Hann</strain>
    </source>
</reference>
<sequence length="62" mass="6969">MLTAFSVGYLVDGIAYLLAGILRLRYLYENTYYTSTTSLECLTKNLYPILLVLGGQLKSIFP</sequence>
<evidence type="ECO:0000313" key="3">
    <source>
        <dbReference type="Proteomes" id="UP000053660"/>
    </source>
</evidence>
<organism evidence="2 3">
    <name type="scientific">Oesophagostomum dentatum</name>
    <name type="common">Nodular worm</name>
    <dbReference type="NCBI Taxonomy" id="61180"/>
    <lineage>
        <taxon>Eukaryota</taxon>
        <taxon>Metazoa</taxon>
        <taxon>Ecdysozoa</taxon>
        <taxon>Nematoda</taxon>
        <taxon>Chromadorea</taxon>
        <taxon>Rhabditida</taxon>
        <taxon>Rhabditina</taxon>
        <taxon>Rhabditomorpha</taxon>
        <taxon>Strongyloidea</taxon>
        <taxon>Strongylidae</taxon>
        <taxon>Oesophagostomum</taxon>
    </lineage>
</organism>
<evidence type="ECO:0008006" key="4">
    <source>
        <dbReference type="Google" id="ProtNLM"/>
    </source>
</evidence>
<dbReference type="OrthoDB" id="5862307at2759"/>
<keyword evidence="1" id="KW-0472">Membrane</keyword>
<accession>A0A0B1TKI8</accession>
<dbReference type="AlphaFoldDB" id="A0A0B1TKI8"/>
<protein>
    <recommendedName>
        <fullName evidence="4">7TM GPCR serpentine receptor class x (Srx) domain-containing protein</fullName>
    </recommendedName>
</protein>
<keyword evidence="1" id="KW-1133">Transmembrane helix</keyword>
<proteinExistence type="predicted"/>
<gene>
    <name evidence="2" type="ORF">OESDEN_02260</name>
</gene>
<keyword evidence="1" id="KW-0812">Transmembrane</keyword>